<keyword evidence="2 4" id="KW-0238">DNA-binding</keyword>
<dbReference type="InterPro" id="IPR011075">
    <property type="entry name" value="TetR_C"/>
</dbReference>
<comment type="caution">
    <text evidence="6">The sequence shown here is derived from an EMBL/GenBank/DDBJ whole genome shotgun (WGS) entry which is preliminary data.</text>
</comment>
<evidence type="ECO:0000256" key="3">
    <source>
        <dbReference type="ARBA" id="ARBA00023163"/>
    </source>
</evidence>
<evidence type="ECO:0000259" key="5">
    <source>
        <dbReference type="PROSITE" id="PS50977"/>
    </source>
</evidence>
<accession>A0A838BBX6</accession>
<name>A0A838BBX6_9HYPH</name>
<evidence type="ECO:0000313" key="6">
    <source>
        <dbReference type="EMBL" id="MBA1143587.1"/>
    </source>
</evidence>
<evidence type="ECO:0000256" key="1">
    <source>
        <dbReference type="ARBA" id="ARBA00023015"/>
    </source>
</evidence>
<dbReference type="PANTHER" id="PTHR47506:SF1">
    <property type="entry name" value="HTH-TYPE TRANSCRIPTIONAL REGULATOR YJDC"/>
    <property type="match status" value="1"/>
</dbReference>
<dbReference type="SUPFAM" id="SSF48498">
    <property type="entry name" value="Tetracyclin repressor-like, C-terminal domain"/>
    <property type="match status" value="1"/>
</dbReference>
<feature type="DNA-binding region" description="H-T-H motif" evidence="4">
    <location>
        <begin position="13"/>
        <end position="32"/>
    </location>
</feature>
<dbReference type="Gene3D" id="1.10.357.10">
    <property type="entry name" value="Tetracycline Repressor, domain 2"/>
    <property type="match status" value="1"/>
</dbReference>
<keyword evidence="3" id="KW-0804">Transcription</keyword>
<dbReference type="PROSITE" id="PS01081">
    <property type="entry name" value="HTH_TETR_1"/>
    <property type="match status" value="1"/>
</dbReference>
<feature type="domain" description="HTH tetR-type" evidence="5">
    <location>
        <begin position="1"/>
        <end position="50"/>
    </location>
</feature>
<sequence length="180" mass="19735">MRVFWRNGYEATSMSDLVDALGINRASLYAAFGDKEALFLRVLDRYRQDFTERPVAALNEFEDPREAVGAFLYRTVDHLTDDRLPRGCLFANAILESPGGSERICQAVANGVAGLEDAIYHVLLRSSGTDKIPVGTDCRALARFFVGVAQGMALMAKVSPDKSLVLDIASTSMAIWPTAR</sequence>
<dbReference type="Pfam" id="PF00440">
    <property type="entry name" value="TetR_N"/>
    <property type="match status" value="1"/>
</dbReference>
<organism evidence="6 7">
    <name type="scientific">Mesorhizobium neociceri</name>
    <dbReference type="NCBI Taxonomy" id="1307853"/>
    <lineage>
        <taxon>Bacteria</taxon>
        <taxon>Pseudomonadati</taxon>
        <taxon>Pseudomonadota</taxon>
        <taxon>Alphaproteobacteria</taxon>
        <taxon>Hyphomicrobiales</taxon>
        <taxon>Phyllobacteriaceae</taxon>
        <taxon>Mesorhizobium</taxon>
    </lineage>
</organism>
<proteinExistence type="predicted"/>
<dbReference type="PROSITE" id="PS50977">
    <property type="entry name" value="HTH_TETR_2"/>
    <property type="match status" value="1"/>
</dbReference>
<dbReference type="GO" id="GO:0003677">
    <property type="term" value="F:DNA binding"/>
    <property type="evidence" value="ECO:0007669"/>
    <property type="project" value="UniProtKB-UniRule"/>
</dbReference>
<evidence type="ECO:0000256" key="2">
    <source>
        <dbReference type="ARBA" id="ARBA00023125"/>
    </source>
</evidence>
<dbReference type="InterPro" id="IPR001647">
    <property type="entry name" value="HTH_TetR"/>
</dbReference>
<evidence type="ECO:0000256" key="4">
    <source>
        <dbReference type="PROSITE-ProRule" id="PRU00335"/>
    </source>
</evidence>
<dbReference type="AlphaFoldDB" id="A0A838BBX6"/>
<dbReference type="SUPFAM" id="SSF46689">
    <property type="entry name" value="Homeodomain-like"/>
    <property type="match status" value="1"/>
</dbReference>
<dbReference type="Gene3D" id="1.10.10.60">
    <property type="entry name" value="Homeodomain-like"/>
    <property type="match status" value="1"/>
</dbReference>
<dbReference type="EMBL" id="JACDTY010000015">
    <property type="protein sequence ID" value="MBA1143587.1"/>
    <property type="molecule type" value="Genomic_DNA"/>
</dbReference>
<dbReference type="Proteomes" id="UP000558284">
    <property type="component" value="Unassembled WGS sequence"/>
</dbReference>
<gene>
    <name evidence="6" type="ORF">H0241_25520</name>
</gene>
<dbReference type="InterPro" id="IPR036271">
    <property type="entry name" value="Tet_transcr_reg_TetR-rel_C_sf"/>
</dbReference>
<dbReference type="InterPro" id="IPR009057">
    <property type="entry name" value="Homeodomain-like_sf"/>
</dbReference>
<protein>
    <submittedName>
        <fullName evidence="6">TetR/AcrR family transcriptional regulator</fullName>
    </submittedName>
</protein>
<dbReference type="Pfam" id="PF16925">
    <property type="entry name" value="TetR_C_13"/>
    <property type="match status" value="1"/>
</dbReference>
<keyword evidence="1" id="KW-0805">Transcription regulation</keyword>
<reference evidence="6 7" key="1">
    <citation type="submission" date="2020-07" db="EMBL/GenBank/DDBJ databases">
        <title>Definition of the novel symbiovar canariense within Mesorhizobium novociceri, a new species of genus Mesorhizobium nodulating Cicer canariense in the Caldera de Taburiente National Park (La Palma, Canary Islands).</title>
        <authorList>
            <person name="Leon-Barrios M."/>
            <person name="Perez-Yepez J."/>
            <person name="Flores-Felix J.D."/>
            <person name="Ramirez-Baena M.H."/>
            <person name="Pulido-Suarez L."/>
            <person name="Igual J.M."/>
            <person name="Velazquez E."/>
            <person name="Peix A."/>
        </authorList>
    </citation>
    <scope>NUCLEOTIDE SEQUENCE [LARGE SCALE GENOMIC DNA]</scope>
    <source>
        <strain evidence="6 7">CCANP35</strain>
    </source>
</reference>
<dbReference type="InterPro" id="IPR023772">
    <property type="entry name" value="DNA-bd_HTH_TetR-type_CS"/>
</dbReference>
<evidence type="ECO:0000313" key="7">
    <source>
        <dbReference type="Proteomes" id="UP000558284"/>
    </source>
</evidence>
<dbReference type="PANTHER" id="PTHR47506">
    <property type="entry name" value="TRANSCRIPTIONAL REGULATORY PROTEIN"/>
    <property type="match status" value="1"/>
</dbReference>
<keyword evidence="7" id="KW-1185">Reference proteome</keyword>